<keyword evidence="4" id="KW-0411">Iron-sulfur</keyword>
<dbReference type="Pfam" id="PF00355">
    <property type="entry name" value="Rieske"/>
    <property type="match status" value="1"/>
</dbReference>
<dbReference type="SUPFAM" id="SSF50022">
    <property type="entry name" value="ISP domain"/>
    <property type="match status" value="1"/>
</dbReference>
<feature type="domain" description="Rieske" evidence="7">
    <location>
        <begin position="50"/>
        <end position="144"/>
    </location>
</feature>
<keyword evidence="5" id="KW-1015">Disulfide bond</keyword>
<sequence length="145" mass="15329">MERKDFLQKFAIGGSVLLAAPVLLNSCSDGTDDIIDDKENGGNNDDNAVTVDLTHDDFSDLQTVGGFAYSGNILVIRSGENTYLAFSKICTHEGCTVAYNHDEGELPCPCHGSVFSTSGAVLEGPATSSLKQYSVSKSGDTLTIE</sequence>
<dbReference type="InterPro" id="IPR017941">
    <property type="entry name" value="Rieske_2Fe-2S"/>
</dbReference>
<keyword evidence="3" id="KW-0408">Iron</keyword>
<comment type="cofactor">
    <cofactor evidence="6">
        <name>[2Fe-2S] cluster</name>
        <dbReference type="ChEBI" id="CHEBI:190135"/>
    </cofactor>
</comment>
<organism evidence="8 9">
    <name type="scientific">Tangfeifania diversioriginum</name>
    <dbReference type="NCBI Taxonomy" id="1168035"/>
    <lineage>
        <taxon>Bacteria</taxon>
        <taxon>Pseudomonadati</taxon>
        <taxon>Bacteroidota</taxon>
        <taxon>Bacteroidia</taxon>
        <taxon>Marinilabiliales</taxon>
        <taxon>Prolixibacteraceae</taxon>
        <taxon>Tangfeifania</taxon>
    </lineage>
</organism>
<dbReference type="InterPro" id="IPR036922">
    <property type="entry name" value="Rieske_2Fe-2S_sf"/>
</dbReference>
<evidence type="ECO:0000313" key="8">
    <source>
        <dbReference type="EMBL" id="SHJ15024.1"/>
    </source>
</evidence>
<evidence type="ECO:0000256" key="6">
    <source>
        <dbReference type="ARBA" id="ARBA00034078"/>
    </source>
</evidence>
<dbReference type="PRINTS" id="PR00162">
    <property type="entry name" value="RIESKE"/>
</dbReference>
<name>A0A1M6GYN6_9BACT</name>
<dbReference type="Gene3D" id="2.102.10.10">
    <property type="entry name" value="Rieske [2Fe-2S] iron-sulphur domain"/>
    <property type="match status" value="1"/>
</dbReference>
<reference evidence="8 9" key="1">
    <citation type="submission" date="2016-11" db="EMBL/GenBank/DDBJ databases">
        <authorList>
            <person name="Jaros S."/>
            <person name="Januszkiewicz K."/>
            <person name="Wedrychowicz H."/>
        </authorList>
    </citation>
    <scope>NUCLEOTIDE SEQUENCE [LARGE SCALE GENOMIC DNA]</scope>
    <source>
        <strain evidence="8 9">DSM 27063</strain>
    </source>
</reference>
<dbReference type="PROSITE" id="PS51296">
    <property type="entry name" value="RIESKE"/>
    <property type="match status" value="1"/>
</dbReference>
<dbReference type="GO" id="GO:0016020">
    <property type="term" value="C:membrane"/>
    <property type="evidence" value="ECO:0007669"/>
    <property type="project" value="InterPro"/>
</dbReference>
<dbReference type="Proteomes" id="UP000184050">
    <property type="component" value="Unassembled WGS sequence"/>
</dbReference>
<gene>
    <name evidence="8" type="ORF">SAMN05444280_11212</name>
</gene>
<evidence type="ECO:0000256" key="5">
    <source>
        <dbReference type="ARBA" id="ARBA00023157"/>
    </source>
</evidence>
<keyword evidence="9" id="KW-1185">Reference proteome</keyword>
<dbReference type="GO" id="GO:0051537">
    <property type="term" value="F:2 iron, 2 sulfur cluster binding"/>
    <property type="evidence" value="ECO:0007669"/>
    <property type="project" value="UniProtKB-KW"/>
</dbReference>
<protein>
    <submittedName>
        <fullName evidence="8">Cytochrome b6-f complex iron-sulfur subunit</fullName>
    </submittedName>
</protein>
<dbReference type="RefSeq" id="WP_073168623.1">
    <property type="nucleotide sequence ID" value="NZ_FQZE01000012.1"/>
</dbReference>
<accession>A0A1M6GYN6</accession>
<dbReference type="CDD" id="cd03467">
    <property type="entry name" value="Rieske"/>
    <property type="match status" value="1"/>
</dbReference>
<evidence type="ECO:0000256" key="2">
    <source>
        <dbReference type="ARBA" id="ARBA00022723"/>
    </source>
</evidence>
<evidence type="ECO:0000313" key="9">
    <source>
        <dbReference type="Proteomes" id="UP000184050"/>
    </source>
</evidence>
<dbReference type="EMBL" id="FQZE01000012">
    <property type="protein sequence ID" value="SHJ15024.1"/>
    <property type="molecule type" value="Genomic_DNA"/>
</dbReference>
<dbReference type="AlphaFoldDB" id="A0A1M6GYN6"/>
<keyword evidence="2" id="KW-0479">Metal-binding</keyword>
<dbReference type="PANTHER" id="PTHR10134">
    <property type="entry name" value="CYTOCHROME B-C1 COMPLEX SUBUNIT RIESKE, MITOCHONDRIAL"/>
    <property type="match status" value="1"/>
</dbReference>
<evidence type="ECO:0000256" key="4">
    <source>
        <dbReference type="ARBA" id="ARBA00023014"/>
    </source>
</evidence>
<dbReference type="GO" id="GO:0046872">
    <property type="term" value="F:metal ion binding"/>
    <property type="evidence" value="ECO:0007669"/>
    <property type="project" value="UniProtKB-KW"/>
</dbReference>
<evidence type="ECO:0000259" key="7">
    <source>
        <dbReference type="PROSITE" id="PS51296"/>
    </source>
</evidence>
<dbReference type="STRING" id="1168035.SAMN05444280_11212"/>
<proteinExistence type="predicted"/>
<dbReference type="InterPro" id="IPR014349">
    <property type="entry name" value="Rieske_Fe-S_prot"/>
</dbReference>
<dbReference type="InterPro" id="IPR005805">
    <property type="entry name" value="Rieske_Fe-S_prot_C"/>
</dbReference>
<evidence type="ECO:0000256" key="3">
    <source>
        <dbReference type="ARBA" id="ARBA00023004"/>
    </source>
</evidence>
<evidence type="ECO:0000256" key="1">
    <source>
        <dbReference type="ARBA" id="ARBA00022714"/>
    </source>
</evidence>
<keyword evidence="1" id="KW-0001">2Fe-2S</keyword>
<dbReference type="OrthoDB" id="165343at2"/>